<dbReference type="SMART" id="SM00054">
    <property type="entry name" value="EFh"/>
    <property type="match status" value="2"/>
</dbReference>
<dbReference type="PANTHER" id="PTHR23049">
    <property type="entry name" value="MYOSIN REGULATORY LIGHT CHAIN 2"/>
    <property type="match status" value="1"/>
</dbReference>
<dbReference type="InterPro" id="IPR002048">
    <property type="entry name" value="EF_hand_dom"/>
</dbReference>
<feature type="domain" description="EF-hand" evidence="3">
    <location>
        <begin position="13"/>
        <end position="48"/>
    </location>
</feature>
<reference evidence="5 6" key="1">
    <citation type="submission" date="2014-11" db="EMBL/GenBank/DDBJ databases">
        <title>Comparative genomic analysis of Cryptosporidium hominis reveals occurrence of genetic recombination in virulent subtypes.</title>
        <authorList>
            <person name="Guo Y."/>
            <person name="Tang K."/>
            <person name="Frace M."/>
            <person name="Li N."/>
            <person name="Roellig D.M."/>
            <person name="Sammons S."/>
            <person name="Knipe K."/>
            <person name="Rowe L."/>
            <person name="Feng Y."/>
            <person name="Xiao L."/>
        </authorList>
    </citation>
    <scope>NUCLEOTIDE SEQUENCE [LARGE SCALE GENOMIC DNA]</scope>
    <source>
        <strain evidence="5">30976</strain>
    </source>
</reference>
<evidence type="ECO:0000313" key="6">
    <source>
        <dbReference type="Proteomes" id="UP001429100"/>
    </source>
</evidence>
<dbReference type="InterPro" id="IPR050403">
    <property type="entry name" value="Myosin_RLC"/>
</dbReference>
<dbReference type="SUPFAM" id="SSF47473">
    <property type="entry name" value="EF-hand"/>
    <property type="match status" value="1"/>
</dbReference>
<dbReference type="Proteomes" id="UP000199752">
    <property type="component" value="Chromosome 3"/>
</dbReference>
<dbReference type="VEuPathDB" id="CryptoDB:CHUDEA3_3760"/>
<evidence type="ECO:0000313" key="4">
    <source>
        <dbReference type="EMBL" id="CUV05316.1"/>
    </source>
</evidence>
<dbReference type="Gene3D" id="1.10.238.10">
    <property type="entry name" value="EF-hand"/>
    <property type="match status" value="1"/>
</dbReference>
<evidence type="ECO:0000256" key="2">
    <source>
        <dbReference type="ARBA" id="ARBA00022837"/>
    </source>
</evidence>
<name>A0A0S4TDB3_CRYHO</name>
<evidence type="ECO:0000259" key="3">
    <source>
        <dbReference type="PROSITE" id="PS50222"/>
    </source>
</evidence>
<sequence length="180" mass="20247">MSLNKQSLRLNEAQLIAVRETFDLADDDSDGKINFDQACILFRVLGQTITDRDLKTALLEGWPGLDIQSDETKDKGFKKIDTSSLAPIEFDAFIKIFRAKYRIPFDEDTIIEAFQVFDPENTGLMPANSFVKLMTTTGEPVPANDVEDLLLLANVDKDGKFDYTQLAKRLVEGPKNVRVL</sequence>
<dbReference type="OrthoDB" id="429467at2759"/>
<organism evidence="4">
    <name type="scientific">Cryptosporidium hominis</name>
    <dbReference type="NCBI Taxonomy" id="237895"/>
    <lineage>
        <taxon>Eukaryota</taxon>
        <taxon>Sar</taxon>
        <taxon>Alveolata</taxon>
        <taxon>Apicomplexa</taxon>
        <taxon>Conoidasida</taxon>
        <taxon>Coccidia</taxon>
        <taxon>Eucoccidiorida</taxon>
        <taxon>Eimeriorina</taxon>
        <taxon>Cryptosporidiidae</taxon>
        <taxon>Cryptosporidium</taxon>
    </lineage>
</organism>
<gene>
    <name evidence="4" type="ORF">CHUDEA3_3760</name>
    <name evidence="5" type="ORF">GY17_00003936</name>
</gene>
<dbReference type="VEuPathDB" id="CryptoDB:ChTU502y2012_416g0075"/>
<dbReference type="FunFam" id="1.10.238.10:FF:000003">
    <property type="entry name" value="Calmodulin A"/>
    <property type="match status" value="1"/>
</dbReference>
<evidence type="ECO:0000256" key="1">
    <source>
        <dbReference type="ARBA" id="ARBA00022737"/>
    </source>
</evidence>
<keyword evidence="1" id="KW-0677">Repeat</keyword>
<accession>A0A0S4TDB3</accession>
<feature type="domain" description="EF-hand" evidence="3">
    <location>
        <begin position="105"/>
        <end position="140"/>
    </location>
</feature>
<evidence type="ECO:0000313" key="5">
    <source>
        <dbReference type="EMBL" id="PPS92361.1"/>
    </source>
</evidence>
<protein>
    <submittedName>
        <fullName evidence="5">EF-hand domain containing protein</fullName>
    </submittedName>
</protein>
<dbReference type="Proteomes" id="UP001429100">
    <property type="component" value="Unassembled WGS sequence"/>
</dbReference>
<dbReference type="VEuPathDB" id="CryptoDB:GY17_00003936"/>
<dbReference type="PROSITE" id="PS50222">
    <property type="entry name" value="EF_HAND_2"/>
    <property type="match status" value="2"/>
</dbReference>
<dbReference type="AlphaFoldDB" id="A0A0S4TDB3"/>
<dbReference type="InterPro" id="IPR011992">
    <property type="entry name" value="EF-hand-dom_pair"/>
</dbReference>
<keyword evidence="2" id="KW-0106">Calcium</keyword>
<keyword evidence="6" id="KW-1185">Reference proteome</keyword>
<dbReference type="EMBL" id="LN877949">
    <property type="protein sequence ID" value="CUV05316.1"/>
    <property type="molecule type" value="Genomic_DNA"/>
</dbReference>
<reference evidence="5 6" key="3">
    <citation type="submission" date="2017-10" db="EMBL/GenBank/DDBJ databases">
        <title>Consistent, comparative and evidence-based genome annotation and re-annotation for the closely-related species, Cryptosporidium parvum, C. hominis and C. tyzzeri.</title>
        <authorList>
            <person name="Baptista R.P."/>
            <person name="Li Y."/>
            <person name="Sateriale A."/>
            <person name="Striepen B."/>
            <person name="Kissinger J.C."/>
        </authorList>
    </citation>
    <scope>NUCLEOTIDE SEQUENCE [LARGE SCALE GENOMIC DNA]</scope>
    <source>
        <strain evidence="5">30976</strain>
    </source>
</reference>
<dbReference type="GO" id="GO:0005509">
    <property type="term" value="F:calcium ion binding"/>
    <property type="evidence" value="ECO:0007669"/>
    <property type="project" value="InterPro"/>
</dbReference>
<dbReference type="EMBL" id="JTAI01000032">
    <property type="protein sequence ID" value="PPS92361.1"/>
    <property type="molecule type" value="Genomic_DNA"/>
</dbReference>
<proteinExistence type="predicted"/>
<reference evidence="4" key="2">
    <citation type="submission" date="2015-08" db="EMBL/GenBank/DDBJ databases">
        <authorList>
            <person name="Babu N.S."/>
            <person name="Beckwith C.J."/>
            <person name="Beseler K.G."/>
            <person name="Brison A."/>
            <person name="Carone J.V."/>
            <person name="Caskin T.P."/>
            <person name="Diamond M."/>
            <person name="Durham M.E."/>
            <person name="Foxe J.M."/>
            <person name="Go M."/>
            <person name="Henderson B.A."/>
            <person name="Jones I.B."/>
            <person name="McGettigan J.A."/>
            <person name="Micheletti S.J."/>
            <person name="Nasrallah M.E."/>
            <person name="Ortiz D."/>
            <person name="Piller C.R."/>
            <person name="Privatt S.R."/>
            <person name="Schneider S.L."/>
            <person name="Sharp S."/>
            <person name="Smith T.C."/>
            <person name="Stanton J.D."/>
            <person name="Ullery H.E."/>
            <person name="Wilson R.J."/>
            <person name="Serrano M.G."/>
            <person name="Buck G."/>
            <person name="Lee V."/>
            <person name="Wang Y."/>
            <person name="Carvalho R."/>
            <person name="Voegtly L."/>
            <person name="Shi R."/>
            <person name="Duckworth R."/>
            <person name="Johnson A."/>
            <person name="Loviza R."/>
            <person name="Walstead R."/>
            <person name="Shah Z."/>
            <person name="Kiflezghi M."/>
            <person name="Wade K."/>
            <person name="Ball S.L."/>
            <person name="Bradley K.W."/>
            <person name="Asai D.J."/>
            <person name="Bowman C.A."/>
            <person name="Russell D.A."/>
            <person name="Pope W.H."/>
            <person name="Jacobs-Sera D."/>
            <person name="Hendrix R.W."/>
            <person name="Hatfull G.F."/>
        </authorList>
    </citation>
    <scope>NUCLEOTIDE SEQUENCE [LARGE SCALE GENOMIC DNA]</scope>
</reference>